<dbReference type="CDD" id="cd12148">
    <property type="entry name" value="fungal_TF_MHR"/>
    <property type="match status" value="1"/>
</dbReference>
<dbReference type="Proteomes" id="UP000758603">
    <property type="component" value="Unassembled WGS sequence"/>
</dbReference>
<evidence type="ECO:0000313" key="7">
    <source>
        <dbReference type="Proteomes" id="UP000758603"/>
    </source>
</evidence>
<comment type="caution">
    <text evidence="6">The sequence shown here is derived from an EMBL/GenBank/DDBJ whole genome shotgun (WGS) entry which is preliminary data.</text>
</comment>
<dbReference type="GO" id="GO:0005634">
    <property type="term" value="C:nucleus"/>
    <property type="evidence" value="ECO:0007669"/>
    <property type="project" value="UniProtKB-SubCell"/>
</dbReference>
<comment type="subcellular location">
    <subcellularLocation>
        <location evidence="1">Nucleus</location>
    </subcellularLocation>
</comment>
<name>A0A9P9A2L6_9PEZI</name>
<proteinExistence type="predicted"/>
<dbReference type="SMART" id="SM00906">
    <property type="entry name" value="Fungal_trans"/>
    <property type="match status" value="1"/>
</dbReference>
<dbReference type="PANTHER" id="PTHR31001:SF49">
    <property type="entry name" value="ZN(II)2CYS6 TRANSCRIPTION FACTOR (EUROFUNG)"/>
    <property type="match status" value="1"/>
</dbReference>
<keyword evidence="2" id="KW-0479">Metal-binding</keyword>
<dbReference type="GeneID" id="70131117"/>
<evidence type="ECO:0000313" key="6">
    <source>
        <dbReference type="EMBL" id="KAH6658085.1"/>
    </source>
</evidence>
<feature type="region of interest" description="Disordered" evidence="4">
    <location>
        <begin position="78"/>
        <end position="106"/>
    </location>
</feature>
<dbReference type="GO" id="GO:0008270">
    <property type="term" value="F:zinc ion binding"/>
    <property type="evidence" value="ECO:0007669"/>
    <property type="project" value="InterPro"/>
</dbReference>
<sequence length="661" mass="73702">MTTPPARVITRNRDKLACKECRRRKLRCDRLKPCSSCLRRGDETSCTYQPPAPVADRSEQQSETQARLEHLEQLVQQLASQASQPQQSSLSLTPPSQGFEAGGSGQHNIVGSSWDASCYNGATHWSAMLHDIQELKLAMPIDDMLASNSQIDDDDESSGVEILFGGATPLPLDVVLATYMPARQEVDRMISAYFRAGAVKAPFIHASQFRRLYQEFWQAPSEASPLWISILFSICHISANALKQHGNGQWSKNQFSVAAAHCLALGHYFRPRNVAVEALTVFIQAHCLTSRELPSDIGALVGLVIRLATKMGYHKDQSLFQLSPFEDEMRRRTWSFCMQLDVIISFHLGIPTSVQFPTWDTRAPRALLDSDFDENSVQLPPSRPAEDVSHMSFSIAKHAFMVVFEKVLRHTLSASPDVSELDGLDAEIRAVFSALPEPLKPRPIAESVVDSASLIVTRLCVSFVYCKCLCVLHRPYVTQNCPESIAVCYEVASQLVGGFTDAYYEFTAGGQAETESWFLSAISWHDFLFGIMALCLVLCASTCGHYNPTLDVQSSLKLLEKARKLCRDQEQTRHKDTKRVMVLLDAVIQRLGVRDAFGLNLSFNEPVNMQMNSTTGGTGLFQNAAPWDSMWNNDEIMTGIAQDPSWKYFQQFLNVTVAPEL</sequence>
<dbReference type="Pfam" id="PF04082">
    <property type="entry name" value="Fungal_trans"/>
    <property type="match status" value="1"/>
</dbReference>
<dbReference type="AlphaFoldDB" id="A0A9P9A2L6"/>
<organism evidence="6 7">
    <name type="scientific">Truncatella angustata</name>
    <dbReference type="NCBI Taxonomy" id="152316"/>
    <lineage>
        <taxon>Eukaryota</taxon>
        <taxon>Fungi</taxon>
        <taxon>Dikarya</taxon>
        <taxon>Ascomycota</taxon>
        <taxon>Pezizomycotina</taxon>
        <taxon>Sordariomycetes</taxon>
        <taxon>Xylariomycetidae</taxon>
        <taxon>Amphisphaeriales</taxon>
        <taxon>Sporocadaceae</taxon>
        <taxon>Truncatella</taxon>
    </lineage>
</organism>
<feature type="compositionally biased region" description="Low complexity" evidence="4">
    <location>
        <begin position="78"/>
        <end position="97"/>
    </location>
</feature>
<dbReference type="Pfam" id="PF00172">
    <property type="entry name" value="Zn_clus"/>
    <property type="match status" value="1"/>
</dbReference>
<dbReference type="PROSITE" id="PS00463">
    <property type="entry name" value="ZN2_CY6_FUNGAL_1"/>
    <property type="match status" value="1"/>
</dbReference>
<dbReference type="InterPro" id="IPR007219">
    <property type="entry name" value="XnlR_reg_dom"/>
</dbReference>
<protein>
    <recommendedName>
        <fullName evidence="5">Zn(2)-C6 fungal-type domain-containing protein</fullName>
    </recommendedName>
</protein>
<reference evidence="6" key="1">
    <citation type="journal article" date="2021" name="Nat. Commun.">
        <title>Genetic determinants of endophytism in the Arabidopsis root mycobiome.</title>
        <authorList>
            <person name="Mesny F."/>
            <person name="Miyauchi S."/>
            <person name="Thiergart T."/>
            <person name="Pickel B."/>
            <person name="Atanasova L."/>
            <person name="Karlsson M."/>
            <person name="Huettel B."/>
            <person name="Barry K.W."/>
            <person name="Haridas S."/>
            <person name="Chen C."/>
            <person name="Bauer D."/>
            <person name="Andreopoulos W."/>
            <person name="Pangilinan J."/>
            <person name="LaButti K."/>
            <person name="Riley R."/>
            <person name="Lipzen A."/>
            <person name="Clum A."/>
            <person name="Drula E."/>
            <person name="Henrissat B."/>
            <person name="Kohler A."/>
            <person name="Grigoriev I.V."/>
            <person name="Martin F.M."/>
            <person name="Hacquard S."/>
        </authorList>
    </citation>
    <scope>NUCLEOTIDE SEQUENCE</scope>
    <source>
        <strain evidence="6">MPI-SDFR-AT-0073</strain>
    </source>
</reference>
<dbReference type="GO" id="GO:0006351">
    <property type="term" value="P:DNA-templated transcription"/>
    <property type="evidence" value="ECO:0007669"/>
    <property type="project" value="InterPro"/>
</dbReference>
<dbReference type="InterPro" id="IPR001138">
    <property type="entry name" value="Zn2Cys6_DnaBD"/>
</dbReference>
<dbReference type="RefSeq" id="XP_045962319.1">
    <property type="nucleotide sequence ID" value="XM_046102225.1"/>
</dbReference>
<dbReference type="GO" id="GO:0000981">
    <property type="term" value="F:DNA-binding transcription factor activity, RNA polymerase II-specific"/>
    <property type="evidence" value="ECO:0007669"/>
    <property type="project" value="InterPro"/>
</dbReference>
<evidence type="ECO:0000259" key="5">
    <source>
        <dbReference type="PROSITE" id="PS50048"/>
    </source>
</evidence>
<dbReference type="CDD" id="cd00067">
    <property type="entry name" value="GAL4"/>
    <property type="match status" value="1"/>
</dbReference>
<keyword evidence="3" id="KW-0539">Nucleus</keyword>
<evidence type="ECO:0000256" key="1">
    <source>
        <dbReference type="ARBA" id="ARBA00004123"/>
    </source>
</evidence>
<dbReference type="SMART" id="SM00066">
    <property type="entry name" value="GAL4"/>
    <property type="match status" value="1"/>
</dbReference>
<dbReference type="PROSITE" id="PS50048">
    <property type="entry name" value="ZN2_CY6_FUNGAL_2"/>
    <property type="match status" value="1"/>
</dbReference>
<feature type="domain" description="Zn(2)-C6 fungal-type" evidence="5">
    <location>
        <begin position="17"/>
        <end position="48"/>
    </location>
</feature>
<evidence type="ECO:0000256" key="2">
    <source>
        <dbReference type="ARBA" id="ARBA00022723"/>
    </source>
</evidence>
<dbReference type="PANTHER" id="PTHR31001">
    <property type="entry name" value="UNCHARACTERIZED TRANSCRIPTIONAL REGULATORY PROTEIN"/>
    <property type="match status" value="1"/>
</dbReference>
<dbReference type="EMBL" id="JAGPXC010000002">
    <property type="protein sequence ID" value="KAH6658085.1"/>
    <property type="molecule type" value="Genomic_DNA"/>
</dbReference>
<accession>A0A9P9A2L6</accession>
<keyword evidence="7" id="KW-1185">Reference proteome</keyword>
<evidence type="ECO:0000256" key="3">
    <source>
        <dbReference type="ARBA" id="ARBA00023242"/>
    </source>
</evidence>
<dbReference type="InterPro" id="IPR050613">
    <property type="entry name" value="Sec_Metabolite_Reg"/>
</dbReference>
<dbReference type="Gene3D" id="4.10.240.10">
    <property type="entry name" value="Zn(2)-C6 fungal-type DNA-binding domain"/>
    <property type="match status" value="1"/>
</dbReference>
<dbReference type="InterPro" id="IPR036864">
    <property type="entry name" value="Zn2-C6_fun-type_DNA-bd_sf"/>
</dbReference>
<feature type="region of interest" description="Disordered" evidence="4">
    <location>
        <begin position="43"/>
        <end position="63"/>
    </location>
</feature>
<evidence type="ECO:0000256" key="4">
    <source>
        <dbReference type="SAM" id="MobiDB-lite"/>
    </source>
</evidence>
<gene>
    <name evidence="6" type="ORF">BKA67DRAFT_557117</name>
</gene>
<dbReference type="GO" id="GO:0003677">
    <property type="term" value="F:DNA binding"/>
    <property type="evidence" value="ECO:0007669"/>
    <property type="project" value="InterPro"/>
</dbReference>
<dbReference type="OrthoDB" id="4934715at2759"/>
<dbReference type="SUPFAM" id="SSF57701">
    <property type="entry name" value="Zn2/Cys6 DNA-binding domain"/>
    <property type="match status" value="1"/>
</dbReference>